<dbReference type="OrthoDB" id="5950040at2759"/>
<protein>
    <recommendedName>
        <fullName evidence="3">G-protein coupled receptors family 1 profile domain-containing protein</fullName>
    </recommendedName>
</protein>
<reference evidence="1 2" key="1">
    <citation type="journal article" date="2018" name="Sci. Rep.">
        <title>Comparative analysis of the Pocillopora damicornis genome highlights role of immune system in coral evolution.</title>
        <authorList>
            <person name="Cunning R."/>
            <person name="Bay R.A."/>
            <person name="Gillette P."/>
            <person name="Baker A.C."/>
            <person name="Traylor-Knowles N."/>
        </authorList>
    </citation>
    <scope>NUCLEOTIDE SEQUENCE [LARGE SCALE GENOMIC DNA]</scope>
    <source>
        <strain evidence="1">RSMAS</strain>
        <tissue evidence="1">Whole animal</tissue>
    </source>
</reference>
<keyword evidence="2" id="KW-1185">Reference proteome</keyword>
<comment type="caution">
    <text evidence="1">The sequence shown here is derived from an EMBL/GenBank/DDBJ whole genome shotgun (WGS) entry which is preliminary data.</text>
</comment>
<dbReference type="SUPFAM" id="SSF81321">
    <property type="entry name" value="Family A G protein-coupled receptor-like"/>
    <property type="match status" value="1"/>
</dbReference>
<accession>A0A3M6UYJ3</accession>
<organism evidence="1 2">
    <name type="scientific">Pocillopora damicornis</name>
    <name type="common">Cauliflower coral</name>
    <name type="synonym">Millepora damicornis</name>
    <dbReference type="NCBI Taxonomy" id="46731"/>
    <lineage>
        <taxon>Eukaryota</taxon>
        <taxon>Metazoa</taxon>
        <taxon>Cnidaria</taxon>
        <taxon>Anthozoa</taxon>
        <taxon>Hexacorallia</taxon>
        <taxon>Scleractinia</taxon>
        <taxon>Astrocoeniina</taxon>
        <taxon>Pocilloporidae</taxon>
        <taxon>Pocillopora</taxon>
    </lineage>
</organism>
<dbReference type="Gene3D" id="1.20.1070.10">
    <property type="entry name" value="Rhodopsin 7-helix transmembrane proteins"/>
    <property type="match status" value="1"/>
</dbReference>
<dbReference type="EMBL" id="RCHS01000471">
    <property type="protein sequence ID" value="RMX58680.1"/>
    <property type="molecule type" value="Genomic_DNA"/>
</dbReference>
<evidence type="ECO:0000313" key="1">
    <source>
        <dbReference type="EMBL" id="RMX58680.1"/>
    </source>
</evidence>
<dbReference type="AlphaFoldDB" id="A0A3M6UYJ3"/>
<gene>
    <name evidence="1" type="ORF">pdam_00019444</name>
</gene>
<name>A0A3M6UYJ3_POCDA</name>
<sequence>MATAIVSNQQCTCPRPLISQAGWYEYDSSWEHHKRGPGLRYYGIAKKARYSLCPFPVVCPLFATQQLYSAVHTTSIVLVTFNSAINPVLYSLQSDRFRRHMLALLPFGCSTRQCRVSPAVMSKGNATSKASRPTQITPL</sequence>
<proteinExistence type="predicted"/>
<feature type="non-terminal residue" evidence="1">
    <location>
        <position position="139"/>
    </location>
</feature>
<evidence type="ECO:0008006" key="3">
    <source>
        <dbReference type="Google" id="ProtNLM"/>
    </source>
</evidence>
<dbReference type="Proteomes" id="UP000275408">
    <property type="component" value="Unassembled WGS sequence"/>
</dbReference>
<evidence type="ECO:0000313" key="2">
    <source>
        <dbReference type="Proteomes" id="UP000275408"/>
    </source>
</evidence>